<dbReference type="PANTHER" id="PTHR34630">
    <property type="entry name" value="OS11G0677101 PROTEIN"/>
    <property type="match status" value="1"/>
</dbReference>
<name>A0ABU6TNV5_9FABA</name>
<accession>A0ABU6TNV5</accession>
<keyword evidence="2" id="KW-1185">Reference proteome</keyword>
<sequence length="266" mass="29699">MPSSLQNLVINGCPYLDFPTQQQHKSLQSISIFNSCYSLTFFPLASFPNLNTLSISSCINLRALGAKDPTSASNSASSLRALTIASCPSLGSFPTLEMVAPHLEYLLIRECPEIESFFEGGLPPNLRELQIQHCEKLVKYLASMDLHDQYLTRLDIQHPYDNIKSFPMDGSLPASLETLNLRAFPSLEILDCKGLDHLQRLLIEHCPRMQDVAGESFPASMSMLCFSGPSLLKERFQTNDNLILSKMSHVRNIRVDGVWISEGEFS</sequence>
<comment type="caution">
    <text evidence="1">The sequence shown here is derived from an EMBL/GenBank/DDBJ whole genome shotgun (WGS) entry which is preliminary data.</text>
</comment>
<proteinExistence type="predicted"/>
<organism evidence="1 2">
    <name type="scientific">Stylosanthes scabra</name>
    <dbReference type="NCBI Taxonomy" id="79078"/>
    <lineage>
        <taxon>Eukaryota</taxon>
        <taxon>Viridiplantae</taxon>
        <taxon>Streptophyta</taxon>
        <taxon>Embryophyta</taxon>
        <taxon>Tracheophyta</taxon>
        <taxon>Spermatophyta</taxon>
        <taxon>Magnoliopsida</taxon>
        <taxon>eudicotyledons</taxon>
        <taxon>Gunneridae</taxon>
        <taxon>Pentapetalae</taxon>
        <taxon>rosids</taxon>
        <taxon>fabids</taxon>
        <taxon>Fabales</taxon>
        <taxon>Fabaceae</taxon>
        <taxon>Papilionoideae</taxon>
        <taxon>50 kb inversion clade</taxon>
        <taxon>dalbergioids sensu lato</taxon>
        <taxon>Dalbergieae</taxon>
        <taxon>Pterocarpus clade</taxon>
        <taxon>Stylosanthes</taxon>
    </lineage>
</organism>
<dbReference type="EMBL" id="JASCZI010091229">
    <property type="protein sequence ID" value="MED6149553.1"/>
    <property type="molecule type" value="Genomic_DNA"/>
</dbReference>
<reference evidence="1 2" key="1">
    <citation type="journal article" date="2023" name="Plants (Basel)">
        <title>Bridging the Gap: Combining Genomics and Transcriptomics Approaches to Understand Stylosanthes scabra, an Orphan Legume from the Brazilian Caatinga.</title>
        <authorList>
            <person name="Ferreira-Neto J.R.C."/>
            <person name="da Silva M.D."/>
            <person name="Binneck E."/>
            <person name="de Melo N.F."/>
            <person name="da Silva R.H."/>
            <person name="de Melo A.L.T.M."/>
            <person name="Pandolfi V."/>
            <person name="Bustamante F.O."/>
            <person name="Brasileiro-Vidal A.C."/>
            <person name="Benko-Iseppon A.M."/>
        </authorList>
    </citation>
    <scope>NUCLEOTIDE SEQUENCE [LARGE SCALE GENOMIC DNA]</scope>
    <source>
        <tissue evidence="1">Leaves</tissue>
    </source>
</reference>
<evidence type="ECO:0000313" key="2">
    <source>
        <dbReference type="Proteomes" id="UP001341840"/>
    </source>
</evidence>
<gene>
    <name evidence="1" type="ORF">PIB30_063635</name>
</gene>
<dbReference type="InterPro" id="IPR032675">
    <property type="entry name" value="LRR_dom_sf"/>
</dbReference>
<evidence type="ECO:0000313" key="1">
    <source>
        <dbReference type="EMBL" id="MED6149553.1"/>
    </source>
</evidence>
<dbReference type="SUPFAM" id="SSF52058">
    <property type="entry name" value="L domain-like"/>
    <property type="match status" value="1"/>
</dbReference>
<protein>
    <submittedName>
        <fullName evidence="1">Uncharacterized protein</fullName>
    </submittedName>
</protein>
<dbReference type="Proteomes" id="UP001341840">
    <property type="component" value="Unassembled WGS sequence"/>
</dbReference>
<dbReference type="Gene3D" id="3.80.10.10">
    <property type="entry name" value="Ribonuclease Inhibitor"/>
    <property type="match status" value="1"/>
</dbReference>
<dbReference type="PANTHER" id="PTHR34630:SF34">
    <property type="entry name" value="OS11G0245800 PROTEIN"/>
    <property type="match status" value="1"/>
</dbReference>